<dbReference type="AlphaFoldDB" id="M7C445"/>
<proteinExistence type="predicted"/>
<accession>M7C445</accession>
<organism evidence="1 2">
    <name type="scientific">Chelonia mydas</name>
    <name type="common">Green sea-turtle</name>
    <name type="synonym">Chelonia agassizi</name>
    <dbReference type="NCBI Taxonomy" id="8469"/>
    <lineage>
        <taxon>Eukaryota</taxon>
        <taxon>Metazoa</taxon>
        <taxon>Chordata</taxon>
        <taxon>Craniata</taxon>
        <taxon>Vertebrata</taxon>
        <taxon>Euteleostomi</taxon>
        <taxon>Archelosauria</taxon>
        <taxon>Testudinata</taxon>
        <taxon>Testudines</taxon>
        <taxon>Cryptodira</taxon>
        <taxon>Durocryptodira</taxon>
        <taxon>Americhelydia</taxon>
        <taxon>Chelonioidea</taxon>
        <taxon>Cheloniidae</taxon>
        <taxon>Chelonia</taxon>
    </lineage>
</organism>
<evidence type="ECO:0000313" key="2">
    <source>
        <dbReference type="Proteomes" id="UP000031443"/>
    </source>
</evidence>
<dbReference type="Proteomes" id="UP000031443">
    <property type="component" value="Unassembled WGS sequence"/>
</dbReference>
<protein>
    <submittedName>
        <fullName evidence="1">Uncharacterized protein</fullName>
    </submittedName>
</protein>
<dbReference type="EMBL" id="KB529134">
    <property type="protein sequence ID" value="EMP35222.1"/>
    <property type="molecule type" value="Genomic_DNA"/>
</dbReference>
<name>M7C445_CHEMY</name>
<reference evidence="2" key="1">
    <citation type="journal article" date="2013" name="Nat. Genet.">
        <title>The draft genomes of soft-shell turtle and green sea turtle yield insights into the development and evolution of the turtle-specific body plan.</title>
        <authorList>
            <person name="Wang Z."/>
            <person name="Pascual-Anaya J."/>
            <person name="Zadissa A."/>
            <person name="Li W."/>
            <person name="Niimura Y."/>
            <person name="Huang Z."/>
            <person name="Li C."/>
            <person name="White S."/>
            <person name="Xiong Z."/>
            <person name="Fang D."/>
            <person name="Wang B."/>
            <person name="Ming Y."/>
            <person name="Chen Y."/>
            <person name="Zheng Y."/>
            <person name="Kuraku S."/>
            <person name="Pignatelli M."/>
            <person name="Herrero J."/>
            <person name="Beal K."/>
            <person name="Nozawa M."/>
            <person name="Li Q."/>
            <person name="Wang J."/>
            <person name="Zhang H."/>
            <person name="Yu L."/>
            <person name="Shigenobu S."/>
            <person name="Wang J."/>
            <person name="Liu J."/>
            <person name="Flicek P."/>
            <person name="Searle S."/>
            <person name="Wang J."/>
            <person name="Kuratani S."/>
            <person name="Yin Y."/>
            <person name="Aken B."/>
            <person name="Zhang G."/>
            <person name="Irie N."/>
        </authorList>
    </citation>
    <scope>NUCLEOTIDE SEQUENCE [LARGE SCALE GENOMIC DNA]</scope>
</reference>
<evidence type="ECO:0000313" key="1">
    <source>
        <dbReference type="EMBL" id="EMP35222.1"/>
    </source>
</evidence>
<gene>
    <name evidence="1" type="ORF">UY3_07595</name>
</gene>
<keyword evidence="2" id="KW-1185">Reference proteome</keyword>
<sequence>MPHITWDSPCESYSSSTRSDAEGNSEVLLVFQHYGNEMAKFCSLPPRLHITARMGHATETFPPFKIFMEGRITICLLQDLDSLKDALADFAFSALQTISEYETEWGKEKTKPVWKHSKNVLSSAPEQIQSSSTDFNNVSLYLS</sequence>